<dbReference type="Gene3D" id="2.70.70.10">
    <property type="entry name" value="Glucose Permease (Domain IIA)"/>
    <property type="match status" value="1"/>
</dbReference>
<keyword evidence="3" id="KW-0482">Metalloprotease</keyword>
<name>A0A919BIQ7_9GAMM</name>
<dbReference type="InterPro" id="IPR050570">
    <property type="entry name" value="Cell_wall_metabolism_enzyme"/>
</dbReference>
<organism evidence="3 4">
    <name type="scientific">Thalassotalea marina</name>
    <dbReference type="NCBI Taxonomy" id="1673741"/>
    <lineage>
        <taxon>Bacteria</taxon>
        <taxon>Pseudomonadati</taxon>
        <taxon>Pseudomonadota</taxon>
        <taxon>Gammaproteobacteria</taxon>
        <taxon>Alteromonadales</taxon>
        <taxon>Colwelliaceae</taxon>
        <taxon>Thalassotalea</taxon>
    </lineage>
</organism>
<keyword evidence="3" id="KW-0378">Hydrolase</keyword>
<reference evidence="3" key="2">
    <citation type="submission" date="2020-09" db="EMBL/GenBank/DDBJ databases">
        <authorList>
            <person name="Sun Q."/>
            <person name="Kim S."/>
        </authorList>
    </citation>
    <scope>NUCLEOTIDE SEQUENCE</scope>
    <source>
        <strain evidence="3">KCTC 42731</strain>
    </source>
</reference>
<dbReference type="InterPro" id="IPR016047">
    <property type="entry name" value="M23ase_b-sheet_dom"/>
</dbReference>
<feature type="chain" id="PRO_5036857411" evidence="1">
    <location>
        <begin position="27"/>
        <end position="279"/>
    </location>
</feature>
<keyword evidence="1" id="KW-0732">Signal</keyword>
<evidence type="ECO:0000256" key="1">
    <source>
        <dbReference type="SAM" id="SignalP"/>
    </source>
</evidence>
<feature type="domain" description="M23ase beta-sheet core" evidence="2">
    <location>
        <begin position="173"/>
        <end position="268"/>
    </location>
</feature>
<dbReference type="PANTHER" id="PTHR21666">
    <property type="entry name" value="PEPTIDASE-RELATED"/>
    <property type="match status" value="1"/>
</dbReference>
<dbReference type="FunFam" id="2.70.70.10:FF:000019">
    <property type="entry name" value="M23 family peptidase"/>
    <property type="match status" value="1"/>
</dbReference>
<dbReference type="EMBL" id="BNCK01000004">
    <property type="protein sequence ID" value="GHF91862.1"/>
    <property type="molecule type" value="Genomic_DNA"/>
</dbReference>
<dbReference type="AlphaFoldDB" id="A0A919BIQ7"/>
<feature type="signal peptide" evidence="1">
    <location>
        <begin position="1"/>
        <end position="26"/>
    </location>
</feature>
<dbReference type="RefSeq" id="WP_189769882.1">
    <property type="nucleotide sequence ID" value="NZ_BNCK01000004.1"/>
</dbReference>
<comment type="caution">
    <text evidence="3">The sequence shown here is derived from an EMBL/GenBank/DDBJ whole genome shotgun (WGS) entry which is preliminary data.</text>
</comment>
<gene>
    <name evidence="3" type="ORF">GCM10017161_19730</name>
</gene>
<proteinExistence type="predicted"/>
<dbReference type="Pfam" id="PF01551">
    <property type="entry name" value="Peptidase_M23"/>
    <property type="match status" value="1"/>
</dbReference>
<sequence length="279" mass="29945">MLKFAALSKVATALVISVVASNQALAGSLTLFGEIKQGSLIIGKTEKGATVTLNDEAILVSEQGNFAFGFGRDEKKAQTLEVTFKDGSKTTRQLTPAAQKYNIQRVEGIAKKIMQPSKENAARAKKDAALVWNTRNITSNRSDFATGFIAPAKGRITGVYGSQRFYNGKAGRPHYGLDYAGKTGTPVVAPASGKVVMYVPDMFYSGGTMIIDHGHGVTSTFLHLSASFVKQGDEVKKGQKVAAIGSTGRSTGPHLDWRVNWKHVKLDPALALEAFTHKQ</sequence>
<dbReference type="CDD" id="cd12797">
    <property type="entry name" value="M23_peptidase"/>
    <property type="match status" value="1"/>
</dbReference>
<protein>
    <submittedName>
        <fullName evidence="3">Periplasmic metalloprotease M23B family protein</fullName>
    </submittedName>
</protein>
<dbReference type="Proteomes" id="UP000623842">
    <property type="component" value="Unassembled WGS sequence"/>
</dbReference>
<keyword evidence="4" id="KW-1185">Reference proteome</keyword>
<accession>A0A919BIQ7</accession>
<dbReference type="SUPFAM" id="SSF51261">
    <property type="entry name" value="Duplicated hybrid motif"/>
    <property type="match status" value="1"/>
</dbReference>
<dbReference type="PANTHER" id="PTHR21666:SF285">
    <property type="entry name" value="M23 FAMILY METALLOPEPTIDASE"/>
    <property type="match status" value="1"/>
</dbReference>
<keyword evidence="3" id="KW-0645">Protease</keyword>
<dbReference type="GO" id="GO:0004222">
    <property type="term" value="F:metalloendopeptidase activity"/>
    <property type="evidence" value="ECO:0007669"/>
    <property type="project" value="TreeGrafter"/>
</dbReference>
<dbReference type="InterPro" id="IPR011055">
    <property type="entry name" value="Dup_hybrid_motif"/>
</dbReference>
<reference evidence="3" key="1">
    <citation type="journal article" date="2014" name="Int. J. Syst. Evol. Microbiol.">
        <title>Complete genome sequence of Corynebacterium casei LMG S-19264T (=DSM 44701T), isolated from a smear-ripened cheese.</title>
        <authorList>
            <consortium name="US DOE Joint Genome Institute (JGI-PGF)"/>
            <person name="Walter F."/>
            <person name="Albersmeier A."/>
            <person name="Kalinowski J."/>
            <person name="Ruckert C."/>
        </authorList>
    </citation>
    <scope>NUCLEOTIDE SEQUENCE</scope>
    <source>
        <strain evidence="3">KCTC 42731</strain>
    </source>
</reference>
<evidence type="ECO:0000313" key="4">
    <source>
        <dbReference type="Proteomes" id="UP000623842"/>
    </source>
</evidence>
<evidence type="ECO:0000259" key="2">
    <source>
        <dbReference type="Pfam" id="PF01551"/>
    </source>
</evidence>
<evidence type="ECO:0000313" key="3">
    <source>
        <dbReference type="EMBL" id="GHF91862.1"/>
    </source>
</evidence>